<comment type="caution">
    <text evidence="1">The sequence shown here is derived from an EMBL/GenBank/DDBJ whole genome shotgun (WGS) entry which is preliminary data.</text>
</comment>
<keyword evidence="2" id="KW-1185">Reference proteome</keyword>
<organism evidence="1 2">
    <name type="scientific">Saccharibacillus sacchari</name>
    <dbReference type="NCBI Taxonomy" id="456493"/>
    <lineage>
        <taxon>Bacteria</taxon>
        <taxon>Bacillati</taxon>
        <taxon>Bacillota</taxon>
        <taxon>Bacilli</taxon>
        <taxon>Bacillales</taxon>
        <taxon>Paenibacillaceae</taxon>
        <taxon>Saccharibacillus</taxon>
    </lineage>
</organism>
<evidence type="ECO:0000313" key="1">
    <source>
        <dbReference type="EMBL" id="MEJ8303164.1"/>
    </source>
</evidence>
<dbReference type="Proteomes" id="UP001380953">
    <property type="component" value="Unassembled WGS sequence"/>
</dbReference>
<accession>A0ACC6P8F2</accession>
<evidence type="ECO:0000313" key="2">
    <source>
        <dbReference type="Proteomes" id="UP001380953"/>
    </source>
</evidence>
<dbReference type="EMBL" id="JBBKAR010000016">
    <property type="protein sequence ID" value="MEJ8303164.1"/>
    <property type="molecule type" value="Genomic_DNA"/>
</dbReference>
<dbReference type="EC" id="2.7.13.3" evidence="1"/>
<gene>
    <name evidence="1" type="ORF">WKI47_04460</name>
</gene>
<keyword evidence="1" id="KW-0418">Kinase</keyword>
<protein>
    <submittedName>
        <fullName evidence="1">Sensor histidine kinase</fullName>
        <ecNumber evidence="1">2.7.13.3</ecNumber>
    </submittedName>
</protein>
<proteinExistence type="predicted"/>
<reference evidence="1" key="1">
    <citation type="submission" date="2024-03" db="EMBL/GenBank/DDBJ databases">
        <title>Whole genome sequecning of epiphytes from Marcgravia umbellata leaves.</title>
        <authorList>
            <person name="Kumar G."/>
            <person name="Savka M.A."/>
        </authorList>
    </citation>
    <scope>NUCLEOTIDE SEQUENCE</scope>
    <source>
        <strain evidence="1">RIT_BL5</strain>
    </source>
</reference>
<sequence>MKSEYLVQSEKQVIENQIETMERSAQLPLSDQNVRRYLTEQTDPTAAELVDFNNTAYANLARIQISNPAILHLRLYTANERNYEIWPIIFRESRVREKPWFALTEGLGERQAWYFQPESTVQDVGGTEEDPPKVSLLREINLPKDEHIGVVQVDMRLDQFSPRTFGELQEEGSQMLLVTSGEVYARAGGSEPSTDSPAVQYAVSQLRSLGDPGEVPNISDGFFRYEEGGEAYMMLYTPVERMDAYVLNAVSLEKVLKDLNRTRGMLICANIGFVLILALLTYIMNSFILKNLKQLADAMKKVRKGELQPALSISGGGEIGDLAYHFNKMTQTINELIAEAVRKQALMKEAELRTLYNQIDSHFLYNTLENIKMLAEIEDQRKISDALTSLGGMMRYNFKWTGEYVKLKDEIRHIENYIEVMNIRFDEPVALICEIPKSFMELEILKMSLQPIVENSVKHAWQTLGDGARREFGIEVREAELSKIQIVMTDNGAGMDAGRLAELNSEIQSAGEEGTGSAYTGVKLGGIGLRNVHQRITLFYGHEYGLFLESEERAYTRIVLTIPKVLLTGGGWEE</sequence>
<name>A0ACC6P8F2_9BACL</name>
<keyword evidence="1" id="KW-0808">Transferase</keyword>